<name>A0A6A4VUG8_AMPAM</name>
<gene>
    <name evidence="2" type="primary">TMC7_1</name>
    <name evidence="2" type="ORF">FJT64_005997</name>
</gene>
<dbReference type="EMBL" id="VIIS01001549">
    <property type="protein sequence ID" value="KAF0296579.1"/>
    <property type="molecule type" value="Genomic_DNA"/>
</dbReference>
<feature type="transmembrane region" description="Helical" evidence="1">
    <location>
        <begin position="202"/>
        <end position="222"/>
    </location>
</feature>
<dbReference type="Proteomes" id="UP000440578">
    <property type="component" value="Unassembled WGS sequence"/>
</dbReference>
<evidence type="ECO:0000313" key="2">
    <source>
        <dbReference type="EMBL" id="KAF0296579.1"/>
    </source>
</evidence>
<keyword evidence="1" id="KW-1133">Transmembrane helix</keyword>
<keyword evidence="1" id="KW-0472">Membrane</keyword>
<dbReference type="PANTHER" id="PTHR23302">
    <property type="entry name" value="TRANSMEMBRANE CHANNEL-RELATED"/>
    <property type="match status" value="1"/>
</dbReference>
<keyword evidence="3" id="KW-1185">Reference proteome</keyword>
<reference evidence="2 3" key="1">
    <citation type="submission" date="2019-07" db="EMBL/GenBank/DDBJ databases">
        <title>Draft genome assembly of a fouling barnacle, Amphibalanus amphitrite (Darwin, 1854): The first reference genome for Thecostraca.</title>
        <authorList>
            <person name="Kim W."/>
        </authorList>
    </citation>
    <scope>NUCLEOTIDE SEQUENCE [LARGE SCALE GENOMIC DNA]</scope>
    <source>
        <strain evidence="2">SNU_AA5</strain>
        <tissue evidence="2">Soma without cirri and trophi</tissue>
    </source>
</reference>
<dbReference type="OrthoDB" id="1936208at2759"/>
<feature type="transmembrane region" description="Helical" evidence="1">
    <location>
        <begin position="354"/>
        <end position="379"/>
    </location>
</feature>
<comment type="caution">
    <text evidence="2">The sequence shown here is derived from an EMBL/GenBank/DDBJ whole genome shotgun (WGS) entry which is preliminary data.</text>
</comment>
<evidence type="ECO:0000256" key="1">
    <source>
        <dbReference type="SAM" id="Phobius"/>
    </source>
</evidence>
<dbReference type="InterPro" id="IPR038900">
    <property type="entry name" value="TMC"/>
</dbReference>
<protein>
    <submittedName>
        <fullName evidence="2">Transmembrane channel-like protein 7</fullName>
    </submittedName>
</protein>
<proteinExistence type="predicted"/>
<dbReference type="AlphaFoldDB" id="A0A6A4VUG8"/>
<accession>A0A6A4VUG8</accession>
<evidence type="ECO:0000313" key="3">
    <source>
        <dbReference type="Proteomes" id="UP000440578"/>
    </source>
</evidence>
<dbReference type="GO" id="GO:0008381">
    <property type="term" value="F:mechanosensitive monoatomic ion channel activity"/>
    <property type="evidence" value="ECO:0007669"/>
    <property type="project" value="TreeGrafter"/>
</dbReference>
<dbReference type="PANTHER" id="PTHR23302:SF24">
    <property type="entry name" value="TMC DOMAIN-CONTAINING PROTEIN"/>
    <property type="match status" value="1"/>
</dbReference>
<feature type="transmembrane region" description="Helical" evidence="1">
    <location>
        <begin position="400"/>
        <end position="420"/>
    </location>
</feature>
<organism evidence="2 3">
    <name type="scientific">Amphibalanus amphitrite</name>
    <name type="common">Striped barnacle</name>
    <name type="synonym">Balanus amphitrite</name>
    <dbReference type="NCBI Taxonomy" id="1232801"/>
    <lineage>
        <taxon>Eukaryota</taxon>
        <taxon>Metazoa</taxon>
        <taxon>Ecdysozoa</taxon>
        <taxon>Arthropoda</taxon>
        <taxon>Crustacea</taxon>
        <taxon>Multicrustacea</taxon>
        <taxon>Cirripedia</taxon>
        <taxon>Thoracica</taxon>
        <taxon>Thoracicalcarea</taxon>
        <taxon>Balanomorpha</taxon>
        <taxon>Balanoidea</taxon>
        <taxon>Balanidae</taxon>
        <taxon>Amphibalaninae</taxon>
        <taxon>Amphibalanus</taxon>
    </lineage>
</organism>
<feature type="transmembrane region" description="Helical" evidence="1">
    <location>
        <begin position="440"/>
        <end position="458"/>
    </location>
</feature>
<sequence length="468" mass="53928">MARRSRPQTSTWEEARGEFYQEHFPSSQAGLEADDGLSGGVSSSQAQLLNILPSRQLLHTVDGVTMSRGQMTRTLGKRRSTLTVRPSQLGQSQTDVDHPAVLPDQEIPDEQQIWDQIQAIKAMPIPMDKKRERKNKLLNSPTFRMQGMQRFHLTRQKFWSRFKDAMVDIFSFELWHDSLRLIEGNFGTGVLSYFHYIKKVMYMNLAMFAAMLLLVVLPNALLPPSHTEHCDDDDRPATITACCHEEYVANVTAMRWRGVAQAFMDFLQGQGYMELTPLFYGYYENEILDAILSRGKFYQYCNVIFSAWDFCIDNVSSAEYKQKAVFNELKGYLETDQYEAERRNRSQMDTVQLYVVRTVTNIIVTVILIISGVIIYFVVQYSLVNVENADSGIELYIYQYLPPFTVSGLNIVVTMFMYHIVTLERYTPQVQVTLTLLRTVFLRVASIAVLMYSFFVKYKAQCEGRLDP</sequence>
<keyword evidence="1 2" id="KW-0812">Transmembrane</keyword>
<dbReference type="GO" id="GO:0005886">
    <property type="term" value="C:plasma membrane"/>
    <property type="evidence" value="ECO:0007669"/>
    <property type="project" value="InterPro"/>
</dbReference>